<feature type="non-terminal residue" evidence="1">
    <location>
        <position position="1"/>
    </location>
</feature>
<feature type="non-terminal residue" evidence="1">
    <location>
        <position position="68"/>
    </location>
</feature>
<gene>
    <name evidence="1" type="ORF">AVDCRST_MAG26-1722</name>
</gene>
<evidence type="ECO:0000313" key="1">
    <source>
        <dbReference type="EMBL" id="CAA9247068.1"/>
    </source>
</evidence>
<name>A0A6J4IDA8_9CHLR</name>
<dbReference type="AlphaFoldDB" id="A0A6J4IDA8"/>
<organism evidence="1">
    <name type="scientific">uncultured Chloroflexia bacterium</name>
    <dbReference type="NCBI Taxonomy" id="1672391"/>
    <lineage>
        <taxon>Bacteria</taxon>
        <taxon>Bacillati</taxon>
        <taxon>Chloroflexota</taxon>
        <taxon>Chloroflexia</taxon>
        <taxon>environmental samples</taxon>
    </lineage>
</organism>
<sequence>WMTRVNSKMRMLIVPRAPARARPIASEVGYRRETASALRRTSLAQPVPASITMLLPSKPTRCGRARQP</sequence>
<reference evidence="1" key="1">
    <citation type="submission" date="2020-02" db="EMBL/GenBank/DDBJ databases">
        <authorList>
            <person name="Meier V. D."/>
        </authorList>
    </citation>
    <scope>NUCLEOTIDE SEQUENCE</scope>
    <source>
        <strain evidence="1">AVDCRST_MAG26</strain>
    </source>
</reference>
<dbReference type="EMBL" id="CADCTK010000390">
    <property type="protein sequence ID" value="CAA9247068.1"/>
    <property type="molecule type" value="Genomic_DNA"/>
</dbReference>
<proteinExistence type="predicted"/>
<protein>
    <submittedName>
        <fullName evidence="1">Uncharacterized protein</fullName>
    </submittedName>
</protein>
<accession>A0A6J4IDA8</accession>